<protein>
    <submittedName>
        <fullName evidence="14">Nuclear factor kappa B subunit 2</fullName>
    </submittedName>
</protein>
<reference evidence="14" key="1">
    <citation type="submission" date="2025-08" db="UniProtKB">
        <authorList>
            <consortium name="Ensembl"/>
        </authorList>
    </citation>
    <scope>IDENTIFICATION</scope>
</reference>
<evidence type="ECO:0000256" key="5">
    <source>
        <dbReference type="ARBA" id="ARBA00023015"/>
    </source>
</evidence>
<dbReference type="GO" id="GO:0000981">
    <property type="term" value="F:DNA-binding transcription factor activity, RNA polymerase II-specific"/>
    <property type="evidence" value="ECO:0007669"/>
    <property type="project" value="TreeGrafter"/>
</dbReference>
<keyword evidence="4" id="KW-0677">Repeat</keyword>
<proteinExistence type="predicted"/>
<feature type="region of interest" description="Disordered" evidence="12">
    <location>
        <begin position="431"/>
        <end position="462"/>
    </location>
</feature>
<evidence type="ECO:0000256" key="7">
    <source>
        <dbReference type="ARBA" id="ARBA00023125"/>
    </source>
</evidence>
<dbReference type="SMART" id="SM00429">
    <property type="entry name" value="IPT"/>
    <property type="match status" value="1"/>
</dbReference>
<dbReference type="InterPro" id="IPR014756">
    <property type="entry name" value="Ig_E-set"/>
</dbReference>
<dbReference type="InterPro" id="IPR013783">
    <property type="entry name" value="Ig-like_fold"/>
</dbReference>
<dbReference type="SUPFAM" id="SSF49417">
    <property type="entry name" value="p53-like transcription factors"/>
    <property type="match status" value="1"/>
</dbReference>
<evidence type="ECO:0000256" key="3">
    <source>
        <dbReference type="ARBA" id="ARBA00022490"/>
    </source>
</evidence>
<feature type="repeat" description="ANK" evidence="11">
    <location>
        <begin position="656"/>
        <end position="689"/>
    </location>
</feature>
<feature type="repeat" description="ANK" evidence="11">
    <location>
        <begin position="622"/>
        <end position="654"/>
    </location>
</feature>
<dbReference type="Gene3D" id="1.25.40.20">
    <property type="entry name" value="Ankyrin repeat-containing domain"/>
    <property type="match status" value="1"/>
</dbReference>
<dbReference type="Pfam" id="PF16179">
    <property type="entry name" value="RHD_dimer"/>
    <property type="match status" value="1"/>
</dbReference>
<dbReference type="Pfam" id="PF12796">
    <property type="entry name" value="Ank_2"/>
    <property type="match status" value="2"/>
</dbReference>
<sequence>MGSGLQPGPGVSEMPGPAPAAAQPGSAMDEPYNPCLDGIDYEDFQFSSPMMEQKEPLMETAEGPYLIIIEQPKQRGFRFRYGCEGPSHGGLPGASSEKGRKTYPTVKICNYGGLARIEVDLVTHSDPPRVHAHSLVGKQCNEAGNCIVTVGPKDMTAQFNNLGVLHVTKKNMMEIMKDKLKQQKMRNRNQPLTESELREIELEAKELKKVMDLSIVRLRFTAYLRDSNGNFTLPLNPVISDPIHDSKSPGASNLKISRMDKTAGSVRGGDEVYLLCDKVQKDDIEVRFYEDDENGWQAFGDFSPTDVHKQYAIVFRTPPYHKAKIERPVTVFLQLKRKRGGDVSDSKQFTYYPVVEDKEEVERKRKKVLPQFPQHFGGGSHMGGAGGGSGGFGSGGGGNLNYPYSTGLTYNNIYTSGPHPMGGYQGGVQMSGAPKMEEEGDGKCRPAEAEKPSCPPEESRSPELQHRAQLCSLGMLGLVQRSAHALLDYSVTADPRMLLAVQRHLAASQDENGDTPLHLAIIHEQLRVTEQLIPIVLSIPHQQIINTTNHLQQTPLHLAVITRQCRAVELLLKADADPTLPDRYGNSVLHLALQAGDKTLLMMLLRHLASSAPFLISTPNYHGMLPVHLAVKLKNLACLELLVRMGADVNAVERQGGRTPLHLAVEMDNLNMVGHLVKKLGADVNARTFSGNTPLHLAAGLGSPTLTKMLIKAGADVLCENDEPVGSSSSEMSSDADSESEQQVDMELGVSAEPRSREPRTQGAKQRRRHTALDLTRSQKVREILLRVSLGGPEHPQPAAPKPGTILSLDSNTLQGLERLLNQDRSGLAWTELAQRLGLSSLVETYKDTASPSGSLLLNYELAGGSAEGLLEALNAMGLSEGVRMLHQAAMANKLQSTELKEDSAYGSQSVEEESLKLPPLPGQAPPSQQQVH</sequence>
<dbReference type="Ensembl" id="ENSPCET00000005984.1">
    <property type="protein sequence ID" value="ENSPCEP00000005770.1"/>
    <property type="gene ID" value="ENSPCEG00000004692.1"/>
</dbReference>
<dbReference type="PROSITE" id="PS50254">
    <property type="entry name" value="REL_2"/>
    <property type="match status" value="1"/>
</dbReference>
<feature type="region of interest" description="Disordered" evidence="12">
    <location>
        <begin position="721"/>
        <end position="772"/>
    </location>
</feature>
<keyword evidence="3" id="KW-0963">Cytoplasm</keyword>
<dbReference type="GO" id="GO:0000978">
    <property type="term" value="F:RNA polymerase II cis-regulatory region sequence-specific DNA binding"/>
    <property type="evidence" value="ECO:0007669"/>
    <property type="project" value="TreeGrafter"/>
</dbReference>
<dbReference type="GO" id="GO:0007165">
    <property type="term" value="P:signal transduction"/>
    <property type="evidence" value="ECO:0007669"/>
    <property type="project" value="InterPro"/>
</dbReference>
<dbReference type="PROSITE" id="PS50297">
    <property type="entry name" value="ANK_REP_REGION"/>
    <property type="match status" value="5"/>
</dbReference>
<feature type="region of interest" description="Disordered" evidence="12">
    <location>
        <begin position="898"/>
        <end position="933"/>
    </location>
</feature>
<feature type="domain" description="RHD" evidence="13">
    <location>
        <begin position="61"/>
        <end position="250"/>
    </location>
</feature>
<evidence type="ECO:0000259" key="13">
    <source>
        <dbReference type="PROSITE" id="PS50254"/>
    </source>
</evidence>
<dbReference type="Pfam" id="PF00554">
    <property type="entry name" value="RHD_DNA_bind"/>
    <property type="match status" value="1"/>
</dbReference>
<keyword evidence="7" id="KW-0238">DNA-binding</keyword>
<dbReference type="SUPFAM" id="SSF48403">
    <property type="entry name" value="Ankyrin repeat"/>
    <property type="match status" value="1"/>
</dbReference>
<feature type="repeat" description="ANK" evidence="11">
    <location>
        <begin position="551"/>
        <end position="583"/>
    </location>
</feature>
<evidence type="ECO:0000256" key="10">
    <source>
        <dbReference type="ARBA" id="ARBA00023242"/>
    </source>
</evidence>
<organism evidence="14 15">
    <name type="scientific">Pelusios castaneus</name>
    <name type="common">West African mud turtle</name>
    <dbReference type="NCBI Taxonomy" id="367368"/>
    <lineage>
        <taxon>Eukaryota</taxon>
        <taxon>Metazoa</taxon>
        <taxon>Chordata</taxon>
        <taxon>Craniata</taxon>
        <taxon>Vertebrata</taxon>
        <taxon>Euteleostomi</taxon>
        <taxon>Archelosauria</taxon>
        <taxon>Testudinata</taxon>
        <taxon>Testudines</taxon>
        <taxon>Pleurodira</taxon>
        <taxon>Pelomedusidae</taxon>
        <taxon>Pelusios</taxon>
    </lineage>
</organism>
<evidence type="ECO:0000256" key="2">
    <source>
        <dbReference type="ARBA" id="ARBA00004496"/>
    </source>
</evidence>
<evidence type="ECO:0000256" key="1">
    <source>
        <dbReference type="ARBA" id="ARBA00004123"/>
    </source>
</evidence>
<dbReference type="InterPro" id="IPR032397">
    <property type="entry name" value="RHD_dimer"/>
</dbReference>
<accession>A0A8C8RJ55</accession>
<dbReference type="InterPro" id="IPR037059">
    <property type="entry name" value="RHD_DNA_bind_dom_sf"/>
</dbReference>
<dbReference type="FunFam" id="2.60.40.340:FF:000004">
    <property type="entry name" value="Nuclear factor NF-kappa-B p105 subunit isoform 1"/>
    <property type="match status" value="1"/>
</dbReference>
<dbReference type="InterPro" id="IPR002909">
    <property type="entry name" value="IPT_dom"/>
</dbReference>
<dbReference type="InterPro" id="IPR030492">
    <property type="entry name" value="RHD_CS"/>
</dbReference>
<evidence type="ECO:0000256" key="8">
    <source>
        <dbReference type="ARBA" id="ARBA00023159"/>
    </source>
</evidence>
<dbReference type="InterPro" id="IPR000451">
    <property type="entry name" value="NFkB/Dor"/>
</dbReference>
<evidence type="ECO:0000313" key="15">
    <source>
        <dbReference type="Proteomes" id="UP000694393"/>
    </source>
</evidence>
<keyword evidence="9" id="KW-0804">Transcription</keyword>
<dbReference type="PROSITE" id="PS50088">
    <property type="entry name" value="ANK_REPEAT"/>
    <property type="match status" value="5"/>
</dbReference>
<dbReference type="Proteomes" id="UP000694393">
    <property type="component" value="Unplaced"/>
</dbReference>
<dbReference type="AlphaFoldDB" id="A0A8C8RJ55"/>
<evidence type="ECO:0000256" key="4">
    <source>
        <dbReference type="ARBA" id="ARBA00022737"/>
    </source>
</evidence>
<dbReference type="InterPro" id="IPR030497">
    <property type="entry name" value="NFkB_p100_RHD_N"/>
</dbReference>
<keyword evidence="15" id="KW-1185">Reference proteome</keyword>
<dbReference type="FunFam" id="2.60.40.10:FF:000046">
    <property type="entry name" value="Nuclear factor NF-kappa-B p105 subunit"/>
    <property type="match status" value="1"/>
</dbReference>
<dbReference type="InterPro" id="IPR033926">
    <property type="entry name" value="IPT_NFkappaB"/>
</dbReference>
<dbReference type="GO" id="GO:0005634">
    <property type="term" value="C:nucleus"/>
    <property type="evidence" value="ECO:0007669"/>
    <property type="project" value="UniProtKB-SubCell"/>
</dbReference>
<feature type="repeat" description="ANK" evidence="11">
    <location>
        <begin position="690"/>
        <end position="722"/>
    </location>
</feature>
<dbReference type="Pfam" id="PF00023">
    <property type="entry name" value="Ank"/>
    <property type="match status" value="1"/>
</dbReference>
<dbReference type="Gene3D" id="2.60.40.10">
    <property type="entry name" value="Immunoglobulins"/>
    <property type="match status" value="1"/>
</dbReference>
<dbReference type="SMART" id="SM00248">
    <property type="entry name" value="ANK"/>
    <property type="match status" value="6"/>
</dbReference>
<comment type="subcellular location">
    <subcellularLocation>
        <location evidence="2">Cytoplasm</location>
    </subcellularLocation>
    <subcellularLocation>
        <location evidence="1">Nucleus</location>
    </subcellularLocation>
</comment>
<dbReference type="InterPro" id="IPR036770">
    <property type="entry name" value="Ankyrin_rpt-contain_sf"/>
</dbReference>
<feature type="compositionally biased region" description="Basic and acidic residues" evidence="12">
    <location>
        <begin position="435"/>
        <end position="462"/>
    </location>
</feature>
<keyword evidence="5" id="KW-0805">Transcription regulation</keyword>
<evidence type="ECO:0000256" key="9">
    <source>
        <dbReference type="ARBA" id="ARBA00023163"/>
    </source>
</evidence>
<dbReference type="PANTHER" id="PTHR24169">
    <property type="entry name" value="NUCLEAR FACTOR NF-KAPPA-B PROTEIN"/>
    <property type="match status" value="1"/>
</dbReference>
<dbReference type="CDD" id="cd08798">
    <property type="entry name" value="Death_NFkB2_p100"/>
    <property type="match status" value="1"/>
</dbReference>
<feature type="compositionally biased region" description="Acidic residues" evidence="12">
    <location>
        <begin position="734"/>
        <end position="744"/>
    </location>
</feature>
<dbReference type="PRINTS" id="PR00057">
    <property type="entry name" value="NFKBTNSCPFCT"/>
</dbReference>
<dbReference type="InterPro" id="IPR002110">
    <property type="entry name" value="Ankyrin_rpt"/>
</dbReference>
<dbReference type="PROSITE" id="PS01204">
    <property type="entry name" value="REL_1"/>
    <property type="match status" value="1"/>
</dbReference>
<dbReference type="Gene3D" id="1.10.533.10">
    <property type="entry name" value="Death Domain, Fas"/>
    <property type="match status" value="1"/>
</dbReference>
<keyword evidence="8" id="KW-0010">Activator</keyword>
<dbReference type="Gene3D" id="2.60.40.340">
    <property type="entry name" value="Rel homology domain (RHD), DNA-binding domain"/>
    <property type="match status" value="1"/>
</dbReference>
<dbReference type="Pfam" id="PF00531">
    <property type="entry name" value="Death"/>
    <property type="match status" value="1"/>
</dbReference>
<evidence type="ECO:0000256" key="11">
    <source>
        <dbReference type="PROSITE-ProRule" id="PRU00023"/>
    </source>
</evidence>
<dbReference type="InterPro" id="IPR000488">
    <property type="entry name" value="Death_dom"/>
</dbReference>
<dbReference type="CDD" id="cd07934">
    <property type="entry name" value="RHD-n_NFkB2"/>
    <property type="match status" value="1"/>
</dbReference>
<name>A0A8C8RJ55_9SAUR</name>
<dbReference type="SMART" id="SM00005">
    <property type="entry name" value="DEATH"/>
    <property type="match status" value="1"/>
</dbReference>
<dbReference type="GO" id="GO:0005737">
    <property type="term" value="C:cytoplasm"/>
    <property type="evidence" value="ECO:0007669"/>
    <property type="project" value="UniProtKB-SubCell"/>
</dbReference>
<evidence type="ECO:0000256" key="12">
    <source>
        <dbReference type="SAM" id="MobiDB-lite"/>
    </source>
</evidence>
<dbReference type="InterPro" id="IPR008967">
    <property type="entry name" value="p53-like_TF_DNA-bd_sf"/>
</dbReference>
<reference evidence="14" key="2">
    <citation type="submission" date="2025-09" db="UniProtKB">
        <authorList>
            <consortium name="Ensembl"/>
        </authorList>
    </citation>
    <scope>IDENTIFICATION</scope>
</reference>
<dbReference type="InterPro" id="IPR011539">
    <property type="entry name" value="RHD_DNA_bind_dom"/>
</dbReference>
<dbReference type="PANTHER" id="PTHR24169:SF21">
    <property type="entry name" value="NUCLEAR FACTOR NF-KAPPA-B P100 SUBUNIT"/>
    <property type="match status" value="1"/>
</dbReference>
<keyword evidence="6 11" id="KW-0040">ANK repeat</keyword>
<evidence type="ECO:0000256" key="6">
    <source>
        <dbReference type="ARBA" id="ARBA00023043"/>
    </source>
</evidence>
<dbReference type="SUPFAM" id="SSF47986">
    <property type="entry name" value="DEATH domain"/>
    <property type="match status" value="1"/>
</dbReference>
<evidence type="ECO:0000313" key="14">
    <source>
        <dbReference type="Ensembl" id="ENSPCEP00000005770.1"/>
    </source>
</evidence>
<dbReference type="InterPro" id="IPR011029">
    <property type="entry name" value="DEATH-like_dom_sf"/>
</dbReference>
<keyword evidence="10" id="KW-0539">Nucleus</keyword>
<feature type="region of interest" description="Disordered" evidence="12">
    <location>
        <begin position="1"/>
        <end position="34"/>
    </location>
</feature>
<dbReference type="SUPFAM" id="SSF81296">
    <property type="entry name" value="E set domains"/>
    <property type="match status" value="1"/>
</dbReference>
<dbReference type="CDD" id="cd01177">
    <property type="entry name" value="IPT_NFkappaB"/>
    <property type="match status" value="1"/>
</dbReference>
<feature type="repeat" description="ANK" evidence="11">
    <location>
        <begin position="512"/>
        <end position="533"/>
    </location>
</feature>